<dbReference type="Gene3D" id="3.30.565.10">
    <property type="entry name" value="Histidine kinase-like ATPase, C-terminal domain"/>
    <property type="match status" value="1"/>
</dbReference>
<dbReference type="SUPFAM" id="SSF55874">
    <property type="entry name" value="ATPase domain of HSP90 chaperone/DNA topoisomerase II/histidine kinase"/>
    <property type="match status" value="1"/>
</dbReference>
<dbReference type="Gene3D" id="3.30.450.20">
    <property type="entry name" value="PAS domain"/>
    <property type="match status" value="2"/>
</dbReference>
<dbReference type="Pfam" id="PF00072">
    <property type="entry name" value="Response_reg"/>
    <property type="match status" value="1"/>
</dbReference>
<dbReference type="InterPro" id="IPR000014">
    <property type="entry name" value="PAS"/>
</dbReference>
<dbReference type="InterPro" id="IPR013656">
    <property type="entry name" value="PAS_4"/>
</dbReference>
<dbReference type="InterPro" id="IPR011006">
    <property type="entry name" value="CheY-like_superfamily"/>
</dbReference>
<dbReference type="STRING" id="928856.SAMN04488049_101458"/>
<evidence type="ECO:0000256" key="2">
    <source>
        <dbReference type="ARBA" id="ARBA00012438"/>
    </source>
</evidence>
<dbReference type="EC" id="2.7.13.3" evidence="2"/>
<dbReference type="PROSITE" id="PS50109">
    <property type="entry name" value="HIS_KIN"/>
    <property type="match status" value="1"/>
</dbReference>
<reference evidence="7 8" key="1">
    <citation type="submission" date="2015-09" db="EMBL/GenBank/DDBJ databases">
        <authorList>
            <consortium name="Swine Surveillance"/>
        </authorList>
    </citation>
    <scope>NUCLEOTIDE SEQUENCE [LARGE SCALE GENOMIC DNA]</scope>
    <source>
        <strain evidence="7 8">CECT 7557</strain>
    </source>
</reference>
<comment type="catalytic activity">
    <reaction evidence="1">
        <text>ATP + protein L-histidine = ADP + protein N-phospho-L-histidine.</text>
        <dbReference type="EC" id="2.7.13.3"/>
    </reaction>
</comment>
<dbReference type="OrthoDB" id="9796100at2"/>
<dbReference type="InterPro" id="IPR005467">
    <property type="entry name" value="His_kinase_dom"/>
</dbReference>
<dbReference type="Proteomes" id="UP000052022">
    <property type="component" value="Unassembled WGS sequence"/>
</dbReference>
<organism evidence="7 8">
    <name type="scientific">Tritonibacter multivorans</name>
    <dbReference type="NCBI Taxonomy" id="928856"/>
    <lineage>
        <taxon>Bacteria</taxon>
        <taxon>Pseudomonadati</taxon>
        <taxon>Pseudomonadota</taxon>
        <taxon>Alphaproteobacteria</taxon>
        <taxon>Rhodobacterales</taxon>
        <taxon>Paracoccaceae</taxon>
        <taxon>Tritonibacter</taxon>
    </lineage>
</organism>
<protein>
    <recommendedName>
        <fullName evidence="2">histidine kinase</fullName>
        <ecNumber evidence="2">2.7.13.3</ecNumber>
    </recommendedName>
</protein>
<dbReference type="EMBL" id="CYSD01000037">
    <property type="protein sequence ID" value="CUH79203.1"/>
    <property type="molecule type" value="Genomic_DNA"/>
</dbReference>
<dbReference type="PROSITE" id="PS50110">
    <property type="entry name" value="RESPONSE_REGULATORY"/>
    <property type="match status" value="1"/>
</dbReference>
<feature type="domain" description="Histidine kinase" evidence="5">
    <location>
        <begin position="304"/>
        <end position="510"/>
    </location>
</feature>
<dbReference type="SMART" id="SM00387">
    <property type="entry name" value="HATPase_c"/>
    <property type="match status" value="1"/>
</dbReference>
<dbReference type="Pfam" id="PF02518">
    <property type="entry name" value="HATPase_c"/>
    <property type="match status" value="1"/>
</dbReference>
<evidence type="ECO:0000313" key="8">
    <source>
        <dbReference type="Proteomes" id="UP000052022"/>
    </source>
</evidence>
<accession>A0A0P1GCL2</accession>
<sequence length="637" mass="68920">MTQTNSQRSKMVEAGLNLIAQALSIYDQDLRLAACNRRFQEMFDLPRELVSPGASFADTIRLIAARGDYGDLPDLDDFVAQRVAQAQAFQPHYLERRRPNGQIISIEGAPLPQGGWVAVYTDITQTKRAEALLRARSAELSDQLLSHAEELSGTNRKLAASISALEEAKRQLTETEARTRLTTEMMPAHIAHVDAEGCYTFTNGRLADVFPKRPATILGRHMREVLGDHAFARIEPNLAAAYTGQSPVFEFTEDQDRRRLRVAFTPDGQGGVYVLSMDVTEETQARVALQQSRRRALAAQMTSGLAHDFSNLLTIILGMQGKLARMDLPEDAQELVTATLSAADRGGRLLKRLSQVTSQRGLRPEACDVHALLSELKILASPALPRGVGLSVLDNTPDQALLLDPGRLQDALLNLILNARDACGASGQITVAAHLVGQTWLEISVGDTGPGFSQEALEQALNPFFTTKGQEGSGLGLAMVYDMVKSAGGDIRVGNTVSGANVTLRLPYRVAPEVSGRMVLLVEDTPELRETIRELLMALGCAVVEAASLEEATALLADLPDIALVLSDIRLRGSGTGVDLARQIPDDGPPVVLMTSLPPEDPLRQNAARAYPVLPKPFDSKQLSALLMPQARPGAKT</sequence>
<evidence type="ECO:0000259" key="6">
    <source>
        <dbReference type="PROSITE" id="PS50110"/>
    </source>
</evidence>
<keyword evidence="4" id="KW-0175">Coiled coil</keyword>
<dbReference type="Pfam" id="PF08448">
    <property type="entry name" value="PAS_4"/>
    <property type="match status" value="1"/>
</dbReference>
<feature type="modified residue" description="4-aspartylphosphate" evidence="3">
    <location>
        <position position="568"/>
    </location>
</feature>
<proteinExistence type="predicted"/>
<dbReference type="AlphaFoldDB" id="A0A0P1GCL2"/>
<name>A0A0P1GCL2_9RHOB</name>
<evidence type="ECO:0000256" key="3">
    <source>
        <dbReference type="PROSITE-ProRule" id="PRU00169"/>
    </source>
</evidence>
<keyword evidence="3" id="KW-0597">Phosphoprotein</keyword>
<feature type="coiled-coil region" evidence="4">
    <location>
        <begin position="148"/>
        <end position="185"/>
    </location>
</feature>
<dbReference type="InterPro" id="IPR004358">
    <property type="entry name" value="Sig_transdc_His_kin-like_C"/>
</dbReference>
<dbReference type="PANTHER" id="PTHR43065:SF42">
    <property type="entry name" value="TWO-COMPONENT SENSOR PPRA"/>
    <property type="match status" value="1"/>
</dbReference>
<dbReference type="PRINTS" id="PR00344">
    <property type="entry name" value="BCTRLSENSOR"/>
</dbReference>
<gene>
    <name evidence="7" type="ORF">TRM7557_02260</name>
</gene>
<evidence type="ECO:0000256" key="4">
    <source>
        <dbReference type="SAM" id="Coils"/>
    </source>
</evidence>
<evidence type="ECO:0000256" key="1">
    <source>
        <dbReference type="ARBA" id="ARBA00000085"/>
    </source>
</evidence>
<dbReference type="SMART" id="SM00448">
    <property type="entry name" value="REC"/>
    <property type="match status" value="1"/>
</dbReference>
<keyword evidence="8" id="KW-1185">Reference proteome</keyword>
<dbReference type="Gene3D" id="3.40.50.2300">
    <property type="match status" value="1"/>
</dbReference>
<dbReference type="Gene3D" id="1.10.287.130">
    <property type="match status" value="1"/>
</dbReference>
<dbReference type="InterPro" id="IPR036890">
    <property type="entry name" value="HATPase_C_sf"/>
</dbReference>
<dbReference type="RefSeq" id="WP_058290307.1">
    <property type="nucleotide sequence ID" value="NZ_CYSD01000037.1"/>
</dbReference>
<dbReference type="GO" id="GO:0000155">
    <property type="term" value="F:phosphorelay sensor kinase activity"/>
    <property type="evidence" value="ECO:0007669"/>
    <property type="project" value="InterPro"/>
</dbReference>
<evidence type="ECO:0000313" key="7">
    <source>
        <dbReference type="EMBL" id="CUH79203.1"/>
    </source>
</evidence>
<dbReference type="SUPFAM" id="SSF47384">
    <property type="entry name" value="Homodimeric domain of signal transducing histidine kinase"/>
    <property type="match status" value="1"/>
</dbReference>
<feature type="domain" description="Response regulatory" evidence="6">
    <location>
        <begin position="518"/>
        <end position="631"/>
    </location>
</feature>
<dbReference type="InterPro" id="IPR001789">
    <property type="entry name" value="Sig_transdc_resp-reg_receiver"/>
</dbReference>
<evidence type="ECO:0000259" key="5">
    <source>
        <dbReference type="PROSITE" id="PS50109"/>
    </source>
</evidence>
<dbReference type="CDD" id="cd00130">
    <property type="entry name" value="PAS"/>
    <property type="match status" value="1"/>
</dbReference>
<dbReference type="SUPFAM" id="SSF55785">
    <property type="entry name" value="PYP-like sensor domain (PAS domain)"/>
    <property type="match status" value="2"/>
</dbReference>
<dbReference type="InterPro" id="IPR036097">
    <property type="entry name" value="HisK_dim/P_sf"/>
</dbReference>
<dbReference type="InterPro" id="IPR035965">
    <property type="entry name" value="PAS-like_dom_sf"/>
</dbReference>
<dbReference type="PANTHER" id="PTHR43065">
    <property type="entry name" value="SENSOR HISTIDINE KINASE"/>
    <property type="match status" value="1"/>
</dbReference>
<dbReference type="Pfam" id="PF12860">
    <property type="entry name" value="PAS_7"/>
    <property type="match status" value="1"/>
</dbReference>
<dbReference type="SUPFAM" id="SSF52172">
    <property type="entry name" value="CheY-like"/>
    <property type="match status" value="1"/>
</dbReference>
<dbReference type="InterPro" id="IPR003594">
    <property type="entry name" value="HATPase_dom"/>
</dbReference>